<keyword evidence="3" id="KW-1185">Reference proteome</keyword>
<dbReference type="EMBL" id="ML742077">
    <property type="protein sequence ID" value="KAE8151148.1"/>
    <property type="molecule type" value="Genomic_DNA"/>
</dbReference>
<evidence type="ECO:0000256" key="1">
    <source>
        <dbReference type="SAM" id="SignalP"/>
    </source>
</evidence>
<dbReference type="AlphaFoldDB" id="A0A5N6TXN2"/>
<proteinExistence type="predicted"/>
<evidence type="ECO:0000313" key="3">
    <source>
        <dbReference type="Proteomes" id="UP000325780"/>
    </source>
</evidence>
<dbReference type="OrthoDB" id="4477397at2759"/>
<name>A0A5N6TXN2_ASPAV</name>
<feature type="signal peptide" evidence="1">
    <location>
        <begin position="1"/>
        <end position="20"/>
    </location>
</feature>
<protein>
    <submittedName>
        <fullName evidence="2">Uncharacterized protein</fullName>
    </submittedName>
</protein>
<gene>
    <name evidence="2" type="ORF">BDV25DRAFT_139131</name>
</gene>
<dbReference type="Proteomes" id="UP000325780">
    <property type="component" value="Unassembled WGS sequence"/>
</dbReference>
<sequence>MYGFLKTSVTLLAAATLALAAPSVDVNDVSEVNNNTLSTQTQGWAYFCNDENCNEGCGQSVSINNPGCLNQSGRKSLKLKGNIAWDKFALLSSPDQNCPCQDNCYAAFSGGDDLCISLDNLPGSSYRFITADSCPGNTC</sequence>
<feature type="chain" id="PRO_5024920372" evidence="1">
    <location>
        <begin position="21"/>
        <end position="139"/>
    </location>
</feature>
<reference evidence="2 3" key="1">
    <citation type="submission" date="2019-04" db="EMBL/GenBank/DDBJ databases">
        <title>Friends and foes A comparative genomics study of 23 Aspergillus species from section Flavi.</title>
        <authorList>
            <consortium name="DOE Joint Genome Institute"/>
            <person name="Kjaerbolling I."/>
            <person name="Vesth T."/>
            <person name="Frisvad J.C."/>
            <person name="Nybo J.L."/>
            <person name="Theobald S."/>
            <person name="Kildgaard S."/>
            <person name="Isbrandt T."/>
            <person name="Kuo A."/>
            <person name="Sato A."/>
            <person name="Lyhne E.K."/>
            <person name="Kogle M.E."/>
            <person name="Wiebenga A."/>
            <person name="Kun R.S."/>
            <person name="Lubbers R.J."/>
            <person name="Makela M.R."/>
            <person name="Barry K."/>
            <person name="Chovatia M."/>
            <person name="Clum A."/>
            <person name="Daum C."/>
            <person name="Haridas S."/>
            <person name="He G."/>
            <person name="LaButti K."/>
            <person name="Lipzen A."/>
            <person name="Mondo S."/>
            <person name="Riley R."/>
            <person name="Salamov A."/>
            <person name="Simmons B.A."/>
            <person name="Magnuson J.K."/>
            <person name="Henrissat B."/>
            <person name="Mortensen U.H."/>
            <person name="Larsen T.O."/>
            <person name="Devries R.P."/>
            <person name="Grigoriev I.V."/>
            <person name="Machida M."/>
            <person name="Baker S.E."/>
            <person name="Andersen M.R."/>
        </authorList>
    </citation>
    <scope>NUCLEOTIDE SEQUENCE [LARGE SCALE GENOMIC DNA]</scope>
    <source>
        <strain evidence="2 3">IBT 18842</strain>
    </source>
</reference>
<organism evidence="2 3">
    <name type="scientific">Aspergillus avenaceus</name>
    <dbReference type="NCBI Taxonomy" id="36643"/>
    <lineage>
        <taxon>Eukaryota</taxon>
        <taxon>Fungi</taxon>
        <taxon>Dikarya</taxon>
        <taxon>Ascomycota</taxon>
        <taxon>Pezizomycotina</taxon>
        <taxon>Eurotiomycetes</taxon>
        <taxon>Eurotiomycetidae</taxon>
        <taxon>Eurotiales</taxon>
        <taxon>Aspergillaceae</taxon>
        <taxon>Aspergillus</taxon>
        <taxon>Aspergillus subgen. Circumdati</taxon>
    </lineage>
</organism>
<accession>A0A5N6TXN2</accession>
<keyword evidence="1" id="KW-0732">Signal</keyword>
<evidence type="ECO:0000313" key="2">
    <source>
        <dbReference type="EMBL" id="KAE8151148.1"/>
    </source>
</evidence>